<proteinExistence type="predicted"/>
<name>A0A0A8ZQQ7_ARUDO</name>
<sequence>MPRSKHPKKCNGKRESEDYFTVPFSLLV</sequence>
<dbReference type="EMBL" id="GBRH01260738">
    <property type="protein sequence ID" value="JAD37157.1"/>
    <property type="molecule type" value="Transcribed_RNA"/>
</dbReference>
<dbReference type="AlphaFoldDB" id="A0A0A8ZQQ7"/>
<protein>
    <submittedName>
        <fullName evidence="1">Uncharacterized protein</fullName>
    </submittedName>
</protein>
<reference evidence="1" key="2">
    <citation type="journal article" date="2015" name="Data Brief">
        <title>Shoot transcriptome of the giant reed, Arundo donax.</title>
        <authorList>
            <person name="Barrero R.A."/>
            <person name="Guerrero F.D."/>
            <person name="Moolhuijzen P."/>
            <person name="Goolsby J.A."/>
            <person name="Tidwell J."/>
            <person name="Bellgard S.E."/>
            <person name="Bellgard M.I."/>
        </authorList>
    </citation>
    <scope>NUCLEOTIDE SEQUENCE</scope>
    <source>
        <tissue evidence="1">Shoot tissue taken approximately 20 cm above the soil surface</tissue>
    </source>
</reference>
<reference evidence="1" key="1">
    <citation type="submission" date="2014-09" db="EMBL/GenBank/DDBJ databases">
        <authorList>
            <person name="Magalhaes I.L.F."/>
            <person name="Oliveira U."/>
            <person name="Santos F.R."/>
            <person name="Vidigal T.H.D.A."/>
            <person name="Brescovit A.D."/>
            <person name="Santos A.J."/>
        </authorList>
    </citation>
    <scope>NUCLEOTIDE SEQUENCE</scope>
    <source>
        <tissue evidence="1">Shoot tissue taken approximately 20 cm above the soil surface</tissue>
    </source>
</reference>
<accession>A0A0A8ZQQ7</accession>
<evidence type="ECO:0000313" key="1">
    <source>
        <dbReference type="EMBL" id="JAD37157.1"/>
    </source>
</evidence>
<organism evidence="1">
    <name type="scientific">Arundo donax</name>
    <name type="common">Giant reed</name>
    <name type="synonym">Donax arundinaceus</name>
    <dbReference type="NCBI Taxonomy" id="35708"/>
    <lineage>
        <taxon>Eukaryota</taxon>
        <taxon>Viridiplantae</taxon>
        <taxon>Streptophyta</taxon>
        <taxon>Embryophyta</taxon>
        <taxon>Tracheophyta</taxon>
        <taxon>Spermatophyta</taxon>
        <taxon>Magnoliopsida</taxon>
        <taxon>Liliopsida</taxon>
        <taxon>Poales</taxon>
        <taxon>Poaceae</taxon>
        <taxon>PACMAD clade</taxon>
        <taxon>Arundinoideae</taxon>
        <taxon>Arundineae</taxon>
        <taxon>Arundo</taxon>
    </lineage>
</organism>